<keyword evidence="6" id="KW-0808">Transferase</keyword>
<dbReference type="PROSITE" id="PS50113">
    <property type="entry name" value="PAC"/>
    <property type="match status" value="1"/>
</dbReference>
<dbReference type="Gene3D" id="3.30.565.10">
    <property type="entry name" value="Histidine kinase-like ATPase, C-terminal domain"/>
    <property type="match status" value="1"/>
</dbReference>
<keyword evidence="10" id="KW-0902">Two-component regulatory system</keyword>
<dbReference type="PROSITE" id="PS50112">
    <property type="entry name" value="PAS"/>
    <property type="match status" value="1"/>
</dbReference>
<dbReference type="PRINTS" id="PR00344">
    <property type="entry name" value="BCTRLSENSOR"/>
</dbReference>
<protein>
    <recommendedName>
        <fullName evidence="13">Circadian input-output histidine kinase CikA</fullName>
        <ecNumber evidence="4">2.7.13.3</ecNumber>
    </recommendedName>
</protein>
<dbReference type="GO" id="GO:0000155">
    <property type="term" value="F:phosphorelay sensor kinase activity"/>
    <property type="evidence" value="ECO:0007669"/>
    <property type="project" value="InterPro"/>
</dbReference>
<evidence type="ECO:0000256" key="12">
    <source>
        <dbReference type="ARBA" id="ARBA00023306"/>
    </source>
</evidence>
<evidence type="ECO:0000256" key="7">
    <source>
        <dbReference type="ARBA" id="ARBA00022741"/>
    </source>
</evidence>
<dbReference type="Gene3D" id="3.30.450.20">
    <property type="entry name" value="PAS domain"/>
    <property type="match status" value="1"/>
</dbReference>
<dbReference type="InterPro" id="IPR011006">
    <property type="entry name" value="CheY-like_superfamily"/>
</dbReference>
<dbReference type="Pfam" id="PF13426">
    <property type="entry name" value="PAS_9"/>
    <property type="match status" value="1"/>
</dbReference>
<dbReference type="InterPro" id="IPR003661">
    <property type="entry name" value="HisK_dim/P_dom"/>
</dbReference>
<dbReference type="CDD" id="cd00130">
    <property type="entry name" value="PAS"/>
    <property type="match status" value="1"/>
</dbReference>
<evidence type="ECO:0000259" key="17">
    <source>
        <dbReference type="PROSITE" id="PS50110"/>
    </source>
</evidence>
<comment type="subcellular location">
    <subcellularLocation>
        <location evidence="2">Membrane</location>
    </subcellularLocation>
</comment>
<evidence type="ECO:0000256" key="4">
    <source>
        <dbReference type="ARBA" id="ARBA00012438"/>
    </source>
</evidence>
<dbReference type="FunFam" id="1.10.287.130:FF:000038">
    <property type="entry name" value="Sensory transduction histidine kinase"/>
    <property type="match status" value="1"/>
</dbReference>
<dbReference type="SUPFAM" id="SSF52172">
    <property type="entry name" value="CheY-like"/>
    <property type="match status" value="2"/>
</dbReference>
<evidence type="ECO:0000313" key="21">
    <source>
        <dbReference type="Proteomes" id="UP001204953"/>
    </source>
</evidence>
<dbReference type="EC" id="2.7.13.3" evidence="4"/>
<dbReference type="Gene3D" id="3.40.50.2300">
    <property type="match status" value="2"/>
</dbReference>
<dbReference type="CDD" id="cd17546">
    <property type="entry name" value="REC_hyHK_CKI1_RcsC-like"/>
    <property type="match status" value="1"/>
</dbReference>
<evidence type="ECO:0000256" key="11">
    <source>
        <dbReference type="ARBA" id="ARBA00023136"/>
    </source>
</evidence>
<evidence type="ECO:0000256" key="8">
    <source>
        <dbReference type="ARBA" id="ARBA00022777"/>
    </source>
</evidence>
<dbReference type="NCBIfam" id="TIGR00229">
    <property type="entry name" value="sensory_box"/>
    <property type="match status" value="1"/>
</dbReference>
<dbReference type="PROSITE" id="PS50109">
    <property type="entry name" value="HIS_KIN"/>
    <property type="match status" value="1"/>
</dbReference>
<feature type="domain" description="Histidine kinase" evidence="16">
    <location>
        <begin position="307"/>
        <end position="537"/>
    </location>
</feature>
<evidence type="ECO:0000256" key="9">
    <source>
        <dbReference type="ARBA" id="ARBA00022840"/>
    </source>
</evidence>
<dbReference type="SMART" id="SM00388">
    <property type="entry name" value="HisKA"/>
    <property type="match status" value="1"/>
</dbReference>
<comment type="caution">
    <text evidence="20">The sequence shown here is derived from an EMBL/GenBank/DDBJ whole genome shotgun (WGS) entry which is preliminary data.</text>
</comment>
<evidence type="ECO:0000256" key="1">
    <source>
        <dbReference type="ARBA" id="ARBA00000085"/>
    </source>
</evidence>
<dbReference type="GO" id="GO:0005524">
    <property type="term" value="F:ATP binding"/>
    <property type="evidence" value="ECO:0007669"/>
    <property type="project" value="UniProtKB-KW"/>
</dbReference>
<proteinExistence type="inferred from homology"/>
<evidence type="ECO:0000256" key="10">
    <source>
        <dbReference type="ARBA" id="ARBA00023012"/>
    </source>
</evidence>
<organism evidence="20 21">
    <name type="scientific">Limnofasciculus baicalensis BBK-W-15</name>
    <dbReference type="NCBI Taxonomy" id="2699891"/>
    <lineage>
        <taxon>Bacteria</taxon>
        <taxon>Bacillati</taxon>
        <taxon>Cyanobacteriota</taxon>
        <taxon>Cyanophyceae</taxon>
        <taxon>Coleofasciculales</taxon>
        <taxon>Coleofasciculaceae</taxon>
        <taxon>Limnofasciculus</taxon>
        <taxon>Limnofasciculus baicalensis</taxon>
    </lineage>
</organism>
<dbReference type="PANTHER" id="PTHR43047">
    <property type="entry name" value="TWO-COMPONENT HISTIDINE PROTEIN KINASE"/>
    <property type="match status" value="1"/>
</dbReference>
<dbReference type="InterPro" id="IPR000014">
    <property type="entry name" value="PAS"/>
</dbReference>
<dbReference type="CDD" id="cd17569">
    <property type="entry name" value="REC_HupR-like"/>
    <property type="match status" value="1"/>
</dbReference>
<dbReference type="FunFam" id="3.30.565.10:FF:000010">
    <property type="entry name" value="Sensor histidine kinase RcsC"/>
    <property type="match status" value="1"/>
</dbReference>
<keyword evidence="7" id="KW-0547">Nucleotide-binding</keyword>
<feature type="domain" description="Response regulatory" evidence="17">
    <location>
        <begin position="563"/>
        <end position="679"/>
    </location>
</feature>
<evidence type="ECO:0000256" key="14">
    <source>
        <dbReference type="PROSITE-ProRule" id="PRU00169"/>
    </source>
</evidence>
<evidence type="ECO:0000256" key="13">
    <source>
        <dbReference type="ARBA" id="ARBA00074306"/>
    </source>
</evidence>
<keyword evidence="5 14" id="KW-0597">Phosphoprotein</keyword>
<feature type="domain" description="PAS" evidence="18">
    <location>
        <begin position="165"/>
        <end position="228"/>
    </location>
</feature>
<dbReference type="Pfam" id="PF02518">
    <property type="entry name" value="HATPase_c"/>
    <property type="match status" value="1"/>
</dbReference>
<dbReference type="SUPFAM" id="SSF55785">
    <property type="entry name" value="PYP-like sensor domain (PAS domain)"/>
    <property type="match status" value="1"/>
</dbReference>
<dbReference type="PROSITE" id="PS50110">
    <property type="entry name" value="RESPONSE_REGULATORY"/>
    <property type="match status" value="2"/>
</dbReference>
<dbReference type="InterPro" id="IPR003594">
    <property type="entry name" value="HATPase_dom"/>
</dbReference>
<evidence type="ECO:0000256" key="15">
    <source>
        <dbReference type="SAM" id="Coils"/>
    </source>
</evidence>
<evidence type="ECO:0000256" key="2">
    <source>
        <dbReference type="ARBA" id="ARBA00004370"/>
    </source>
</evidence>
<accession>A0AAE3GTI7</accession>
<dbReference type="SMART" id="SM00387">
    <property type="entry name" value="HATPase_c"/>
    <property type="match status" value="1"/>
</dbReference>
<dbReference type="AlphaFoldDB" id="A0AAE3GTI7"/>
<keyword evidence="21" id="KW-1185">Reference proteome</keyword>
<dbReference type="InterPro" id="IPR001789">
    <property type="entry name" value="Sig_transdc_resp-reg_receiver"/>
</dbReference>
<dbReference type="SMART" id="SM00091">
    <property type="entry name" value="PAS"/>
    <property type="match status" value="1"/>
</dbReference>
<evidence type="ECO:0000259" key="18">
    <source>
        <dbReference type="PROSITE" id="PS50112"/>
    </source>
</evidence>
<dbReference type="InterPro" id="IPR035965">
    <property type="entry name" value="PAS-like_dom_sf"/>
</dbReference>
<evidence type="ECO:0000313" key="20">
    <source>
        <dbReference type="EMBL" id="MCP2728287.1"/>
    </source>
</evidence>
<dbReference type="Pfam" id="PF00512">
    <property type="entry name" value="HisKA"/>
    <property type="match status" value="1"/>
</dbReference>
<dbReference type="Proteomes" id="UP001204953">
    <property type="component" value="Unassembled WGS sequence"/>
</dbReference>
<feature type="domain" description="Response regulatory" evidence="17">
    <location>
        <begin position="5"/>
        <end position="128"/>
    </location>
</feature>
<feature type="modified residue" description="4-aspartylphosphate" evidence="14">
    <location>
        <position position="62"/>
    </location>
</feature>
<evidence type="ECO:0000256" key="6">
    <source>
        <dbReference type="ARBA" id="ARBA00022679"/>
    </source>
</evidence>
<sequence length="773" mass="87068">MRKPVIICVDDEPTILESLKIELKKALEDDYLIETASGGEDALELLAELIEDKYEVPVVISDYRMPGIKGDELLKEIHKTCPDTIKIMLTGEANLGAVSNAIKYAKLYRYIAKPWQYEDLALTVKEAIRSYFQGKQLAEQNVKLQELNQELESLVKQRTVALRQSEEKLAKAFRSSPNPITITKLDDGTHLEINDAFCQVTGYTMGEIIGRTAIDLGLWVDPKNRDRLFHLLTESGRVRNYELESRNKSGEIRTALLSAEILDIDGEKCLLSVSQDISDRKQIEIALQEAKEVADTANRAKSQFLANMSHELRTPLNAIIGFSQLLGRDRSLKVDQQEYLEIINRSGEHLLGLINNVLQLSKIEVGEVSIDKNSFDLYRLLNSLDEMFKLIAENKGLQLVFDYDSNLPQYVETDERKLRQILINLLGNAIKFTSEGGVTLRVAIRQPSGEENPTNEDNKQRTLSFEIEDTGPGIAPSEVDNLFAAFFQTETGRKSLEGTGLGLPISRKFVQLMGGDITVSTILGHGSIFKFNIEVSLAEAVEMQTPQVIRRVMGLAPGSSDYRILVVDDRQESRLLLMKLLTSVGFSVREGVNGEEAINIWLNWEPHLIWMDMRMPVMDGYEATKYIKTHLKGQATAIIALTASAFEEDRSVVLSAGCDDFVRKPFREEVIFEKIAQYLGVRYLYEEPHSDTETVSKFTQSSTQPLTTEALKGMSPLWLDELYQAADAIDNERIFQLIEEIPPESTSLALTIADLVNSFRCDRIIDLIEEARN</sequence>
<dbReference type="CDD" id="cd16922">
    <property type="entry name" value="HATPase_EvgS-ArcB-TorS-like"/>
    <property type="match status" value="1"/>
</dbReference>
<keyword evidence="9" id="KW-0067">ATP-binding</keyword>
<name>A0AAE3GTI7_9CYAN</name>
<dbReference type="RefSeq" id="WP_254011086.1">
    <property type="nucleotide sequence ID" value="NZ_JAMZMM010000047.1"/>
</dbReference>
<feature type="domain" description="PAC" evidence="19">
    <location>
        <begin position="239"/>
        <end position="289"/>
    </location>
</feature>
<feature type="modified residue" description="4-aspartylphosphate" evidence="14">
    <location>
        <position position="612"/>
    </location>
</feature>
<dbReference type="GO" id="GO:0016020">
    <property type="term" value="C:membrane"/>
    <property type="evidence" value="ECO:0007669"/>
    <property type="project" value="UniProtKB-SubCell"/>
</dbReference>
<dbReference type="SMART" id="SM00448">
    <property type="entry name" value="REC"/>
    <property type="match status" value="2"/>
</dbReference>
<dbReference type="CDD" id="cd00082">
    <property type="entry name" value="HisKA"/>
    <property type="match status" value="1"/>
</dbReference>
<feature type="coiled-coil region" evidence="15">
    <location>
        <begin position="134"/>
        <end position="164"/>
    </location>
</feature>
<dbReference type="Pfam" id="PF00072">
    <property type="entry name" value="Response_reg"/>
    <property type="match status" value="2"/>
</dbReference>
<dbReference type="Gene3D" id="1.10.287.130">
    <property type="match status" value="1"/>
</dbReference>
<dbReference type="InterPro" id="IPR004358">
    <property type="entry name" value="Sig_transdc_His_kin-like_C"/>
</dbReference>
<keyword evidence="8" id="KW-0418">Kinase</keyword>
<dbReference type="InterPro" id="IPR036890">
    <property type="entry name" value="HATPase_C_sf"/>
</dbReference>
<gene>
    <name evidence="20" type="ORF">NJ959_07335</name>
</gene>
<keyword evidence="11" id="KW-0472">Membrane</keyword>
<comment type="similarity">
    <text evidence="3">In the N-terminal section; belongs to the phytochrome family.</text>
</comment>
<dbReference type="InterPro" id="IPR036097">
    <property type="entry name" value="HisK_dim/P_sf"/>
</dbReference>
<evidence type="ECO:0000259" key="16">
    <source>
        <dbReference type="PROSITE" id="PS50109"/>
    </source>
</evidence>
<comment type="catalytic activity">
    <reaction evidence="1">
        <text>ATP + protein L-histidine = ADP + protein N-phospho-L-histidine.</text>
        <dbReference type="EC" id="2.7.13.3"/>
    </reaction>
</comment>
<dbReference type="EMBL" id="JAMZMM010000047">
    <property type="protein sequence ID" value="MCP2728287.1"/>
    <property type="molecule type" value="Genomic_DNA"/>
</dbReference>
<reference evidence="20" key="1">
    <citation type="submission" date="2022-06" db="EMBL/GenBank/DDBJ databases">
        <title>New cyanobacteria of genus Symplocastrum in benthos of Lake Baikal.</title>
        <authorList>
            <person name="Sorokovikova E."/>
            <person name="Tikhonova I."/>
            <person name="Krasnopeev A."/>
            <person name="Evseev P."/>
            <person name="Gladkikh A."/>
            <person name="Belykh O."/>
        </authorList>
    </citation>
    <scope>NUCLEOTIDE SEQUENCE</scope>
    <source>
        <strain evidence="20">BBK-W-15</strain>
    </source>
</reference>
<keyword evidence="15" id="KW-0175">Coiled coil</keyword>
<evidence type="ECO:0000256" key="3">
    <source>
        <dbReference type="ARBA" id="ARBA00006402"/>
    </source>
</evidence>
<keyword evidence="12" id="KW-0131">Cell cycle</keyword>
<evidence type="ECO:0000256" key="5">
    <source>
        <dbReference type="ARBA" id="ARBA00022553"/>
    </source>
</evidence>
<dbReference type="SUPFAM" id="SSF55874">
    <property type="entry name" value="ATPase domain of HSP90 chaperone/DNA topoisomerase II/histidine kinase"/>
    <property type="match status" value="1"/>
</dbReference>
<dbReference type="InterPro" id="IPR000700">
    <property type="entry name" value="PAS-assoc_C"/>
</dbReference>
<dbReference type="InterPro" id="IPR005467">
    <property type="entry name" value="His_kinase_dom"/>
</dbReference>
<dbReference type="SUPFAM" id="SSF47384">
    <property type="entry name" value="Homodimeric domain of signal transducing histidine kinase"/>
    <property type="match status" value="1"/>
</dbReference>
<evidence type="ECO:0000259" key="19">
    <source>
        <dbReference type="PROSITE" id="PS50113"/>
    </source>
</evidence>